<accession>A0A2W2EBU7</accession>
<gene>
    <name evidence="2" type="ORF">C1J01_10925</name>
</gene>
<comment type="caution">
    <text evidence="2">The sequence shown here is derived from an EMBL/GenBank/DDBJ whole genome shotgun (WGS) entry which is preliminary data.</text>
</comment>
<dbReference type="EMBL" id="POUD01000032">
    <property type="protein sequence ID" value="PZG19941.1"/>
    <property type="molecule type" value="Genomic_DNA"/>
</dbReference>
<proteinExistence type="predicted"/>
<protein>
    <recommendedName>
        <fullName evidence="4">GAP family protein</fullName>
    </recommendedName>
</protein>
<feature type="transmembrane region" description="Helical" evidence="1">
    <location>
        <begin position="44"/>
        <end position="67"/>
    </location>
</feature>
<evidence type="ECO:0000313" key="2">
    <source>
        <dbReference type="EMBL" id="PZG19941.1"/>
    </source>
</evidence>
<feature type="transmembrane region" description="Helical" evidence="1">
    <location>
        <begin position="122"/>
        <end position="146"/>
    </location>
</feature>
<keyword evidence="1" id="KW-0472">Membrane</keyword>
<keyword evidence="1" id="KW-1133">Transmembrane helix</keyword>
<feature type="transmembrane region" description="Helical" evidence="1">
    <location>
        <begin position="12"/>
        <end position="32"/>
    </location>
</feature>
<keyword evidence="1" id="KW-0812">Transmembrane</keyword>
<feature type="transmembrane region" description="Helical" evidence="1">
    <location>
        <begin position="201"/>
        <end position="223"/>
    </location>
</feature>
<dbReference type="RefSeq" id="WP_111178824.1">
    <property type="nucleotide sequence ID" value="NZ_POUD01000032.1"/>
</dbReference>
<name>A0A2W2EBU7_9ACTN</name>
<feature type="transmembrane region" description="Helical" evidence="1">
    <location>
        <begin position="73"/>
        <end position="93"/>
    </location>
</feature>
<evidence type="ECO:0000256" key="1">
    <source>
        <dbReference type="SAM" id="Phobius"/>
    </source>
</evidence>
<keyword evidence="3" id="KW-1185">Reference proteome</keyword>
<evidence type="ECO:0000313" key="3">
    <source>
        <dbReference type="Proteomes" id="UP000249304"/>
    </source>
</evidence>
<reference evidence="2 3" key="1">
    <citation type="submission" date="2018-01" db="EMBL/GenBank/DDBJ databases">
        <title>Draft genome sequence of Nonomuraea sp. KC333.</title>
        <authorList>
            <person name="Sahin N."/>
            <person name="Saygin H."/>
            <person name="Ay H."/>
        </authorList>
    </citation>
    <scope>NUCLEOTIDE SEQUENCE [LARGE SCALE GENOMIC DNA]</scope>
    <source>
        <strain evidence="2 3">KC333</strain>
    </source>
</reference>
<dbReference type="AlphaFoldDB" id="A0A2W2EBU7"/>
<evidence type="ECO:0008006" key="4">
    <source>
        <dbReference type="Google" id="ProtNLM"/>
    </source>
</evidence>
<organism evidence="2 3">
    <name type="scientific">Nonomuraea aridisoli</name>
    <dbReference type="NCBI Taxonomy" id="2070368"/>
    <lineage>
        <taxon>Bacteria</taxon>
        <taxon>Bacillati</taxon>
        <taxon>Actinomycetota</taxon>
        <taxon>Actinomycetes</taxon>
        <taxon>Streptosporangiales</taxon>
        <taxon>Streptosporangiaceae</taxon>
        <taxon>Nonomuraea</taxon>
    </lineage>
</organism>
<dbReference type="Pfam" id="PF11139">
    <property type="entry name" value="SfLAP"/>
    <property type="match status" value="1"/>
</dbReference>
<feature type="transmembrane region" description="Helical" evidence="1">
    <location>
        <begin position="158"/>
        <end position="180"/>
    </location>
</feature>
<sequence>MGKAFADMLPYTLGLIVSPFPVVAVVALLISANGRAKALVFEATWLIMSWVVLLVLIALLGAVGVTGHARPDWVGWISVIIGVFLFLMVFAGIRRAARRKQGKDPEVPRWIAAMDTMTPPKIVGVAAMLIVVNPVNLASLAGGAIAASHEPLPFGRQLILAAVFVVIGSLGVLAPYATALSGGGEQRLQRMRGWLIQHNSALTLLLVLVFAVLFLAKGLRALLT</sequence>
<dbReference type="Proteomes" id="UP000249304">
    <property type="component" value="Unassembled WGS sequence"/>
</dbReference>
<dbReference type="InterPro" id="IPR021315">
    <property type="entry name" value="Gap/Sap"/>
</dbReference>
<dbReference type="OrthoDB" id="4753036at2"/>